<accession>A4BPJ3</accession>
<dbReference type="PIRSF" id="PIRSF028304">
    <property type="entry name" value="UCP028304"/>
    <property type="match status" value="1"/>
</dbReference>
<sequence>MDTRLLRFYEEELRFIREMGGEFAREYPKIAGRLGLDSFECADPYVERLLEGVAFLTARIQLKLDAEFPDFTRHLLEIVHPHLVCPVPSMAVVEFEPDLDEGGLSEGVPVPRGSVLRSVLAKGEKTACEYRTAHPVMLWPLRIVDAKYLSNAGAIAAAGLPVKRNACAALQISLEVTAGLRLADLALGCLPVFLRGSDETPMRLYEQIHGNCIGVSLRCEEGVQKGPICLPPGTVRQPGFEVDEALLPPTRRSFEGYRLLQEYFAIPQRFMFFELAGLAPYVPRLSGQCLEVTLFFDRVDNRLEHTVQSDRFALFATPAINLFPLTADRIHVKGSDTEFHVVADRNRPMDFEIYRIEGVTGFGKNGDDRLAFHPFYHLTHHDNGRIGEGAFFTIQRRPRERPSRQRWQGARSSYLGSECFLSIVDAEHAPFAPELRQLEVICLCSNRDLPLQMAVGKGVTDFTLDAGAPVQSIRIIAGPTPPRGAFYAGDNVWRFISQLSLNYLSLVEGQDGAGVTALRELLALYVDGRDALARHVEGVLSVESWPTVRRMPVPGPICFGNGLEIHLELREAAFIGTGAFLLGAVLERFFARYVSINSFTQTIVETDERGEIMRWPVRAGRRQVL</sequence>
<dbReference type="eggNOG" id="COG3519">
    <property type="taxonomic scope" value="Bacteria"/>
</dbReference>
<name>A4BPJ3_9GAMM</name>
<dbReference type="HOGENOM" id="CLU_028593_2_0_6"/>
<keyword evidence="2" id="KW-1185">Reference proteome</keyword>
<dbReference type="NCBIfam" id="TIGR03359">
    <property type="entry name" value="VI_chp_6"/>
    <property type="match status" value="1"/>
</dbReference>
<comment type="caution">
    <text evidence="1">The sequence shown here is derived from an EMBL/GenBank/DDBJ whole genome shotgun (WGS) entry which is preliminary data.</text>
</comment>
<dbReference type="PANTHER" id="PTHR35370:SF1">
    <property type="entry name" value="TYPE VI SECRETION SYSTEM COMPONENT TSSF1"/>
    <property type="match status" value="1"/>
</dbReference>
<reference evidence="1 2" key="1">
    <citation type="submission" date="2006-02" db="EMBL/GenBank/DDBJ databases">
        <authorList>
            <person name="Waterbury J."/>
            <person name="Ferriera S."/>
            <person name="Johnson J."/>
            <person name="Kravitz S."/>
            <person name="Halpern A."/>
            <person name="Remington K."/>
            <person name="Beeson K."/>
            <person name="Tran B."/>
            <person name="Rogers Y.-H."/>
            <person name="Friedman R."/>
            <person name="Venter J.C."/>
        </authorList>
    </citation>
    <scope>NUCLEOTIDE SEQUENCE [LARGE SCALE GENOMIC DNA]</scope>
    <source>
        <strain evidence="1 2">Nb-231</strain>
    </source>
</reference>
<dbReference type="EMBL" id="AAOF01000003">
    <property type="protein sequence ID" value="EAR22494.1"/>
    <property type="molecule type" value="Genomic_DNA"/>
</dbReference>
<dbReference type="PANTHER" id="PTHR35370">
    <property type="entry name" value="CYTOPLASMIC PROTEIN-RELATED-RELATED"/>
    <property type="match status" value="1"/>
</dbReference>
<dbReference type="OrthoDB" id="9763676at2"/>
<evidence type="ECO:0000313" key="1">
    <source>
        <dbReference type="EMBL" id="EAR22494.1"/>
    </source>
</evidence>
<gene>
    <name evidence="1" type="ORF">NB231_12179</name>
</gene>
<dbReference type="RefSeq" id="WP_005002928.1">
    <property type="nucleotide sequence ID" value="NZ_CH672427.1"/>
</dbReference>
<evidence type="ECO:0008006" key="3">
    <source>
        <dbReference type="Google" id="ProtNLM"/>
    </source>
</evidence>
<dbReference type="STRING" id="314278.NB231_12179"/>
<dbReference type="AlphaFoldDB" id="A4BPJ3"/>
<proteinExistence type="predicted"/>
<protein>
    <recommendedName>
        <fullName evidence="3">Type VI secretion system protein ImpG</fullName>
    </recommendedName>
</protein>
<evidence type="ECO:0000313" key="2">
    <source>
        <dbReference type="Proteomes" id="UP000003374"/>
    </source>
</evidence>
<dbReference type="Proteomes" id="UP000003374">
    <property type="component" value="Unassembled WGS sequence"/>
</dbReference>
<organism evidence="1 2">
    <name type="scientific">Nitrococcus mobilis Nb-231</name>
    <dbReference type="NCBI Taxonomy" id="314278"/>
    <lineage>
        <taxon>Bacteria</taxon>
        <taxon>Pseudomonadati</taxon>
        <taxon>Pseudomonadota</taxon>
        <taxon>Gammaproteobacteria</taxon>
        <taxon>Chromatiales</taxon>
        <taxon>Ectothiorhodospiraceae</taxon>
        <taxon>Nitrococcus</taxon>
    </lineage>
</organism>
<dbReference type="InterPro" id="IPR010272">
    <property type="entry name" value="T6SS_TssF"/>
</dbReference>
<dbReference type="Pfam" id="PF05947">
    <property type="entry name" value="T6SS_TssF"/>
    <property type="match status" value="1"/>
</dbReference>